<protein>
    <submittedName>
        <fullName evidence="3">Jg12644 protein</fullName>
    </submittedName>
</protein>
<sequence length="455" mass="50337">MSDLFKSDNYDKNLNSLIRVIKLKDTKKINEQYDETLKDLSQALKNFTNNAKDVAKFVIYSDLNNYVEPLSTKPLGFIGTLKGILDRVLGKDIPTNDNDIKNFVGDELSGFTIEKAAEYTNILSTINLFKKGLKEILDSKQSGKGNKEHKSYEVSTENKTTSKQKEDTPKLQKGKQPAGKSGMKKIKRPTTAPPPPPTASKKVHFKPEIENVSPEDSGYESSLSEESGNEEISNYQEKSSKSSTKDSEDSKLAKKEPTHKTKPKKNAGTRRGYKKRQAPEPPALNATNQEIKQETKEDKSEILSNPKRLDIVDQQVSTKPIIVEVTSQKSAESKPILKKSADKASSEVKAVIIKEKVNSKKDGRVKSIVGKFEQNQVAKSKATPATQADIGMKKDPAPSQETASQSHSFPVGNKRSKMNPITAKSDSKLPVSKKPLLTHVSVKKIAARFESHGKK</sequence>
<gene>
    <name evidence="3" type="primary">jg12644</name>
    <name evidence="3" type="ORF">PAEG_LOCUS2353</name>
</gene>
<evidence type="ECO:0000256" key="2">
    <source>
        <dbReference type="SAM" id="MobiDB-lite"/>
    </source>
</evidence>
<organism evidence="3 4">
    <name type="scientific">Pararge aegeria aegeria</name>
    <dbReference type="NCBI Taxonomy" id="348720"/>
    <lineage>
        <taxon>Eukaryota</taxon>
        <taxon>Metazoa</taxon>
        <taxon>Ecdysozoa</taxon>
        <taxon>Arthropoda</taxon>
        <taxon>Hexapoda</taxon>
        <taxon>Insecta</taxon>
        <taxon>Pterygota</taxon>
        <taxon>Neoptera</taxon>
        <taxon>Endopterygota</taxon>
        <taxon>Lepidoptera</taxon>
        <taxon>Glossata</taxon>
        <taxon>Ditrysia</taxon>
        <taxon>Papilionoidea</taxon>
        <taxon>Nymphalidae</taxon>
        <taxon>Satyrinae</taxon>
        <taxon>Satyrini</taxon>
        <taxon>Parargina</taxon>
        <taxon>Pararge</taxon>
    </lineage>
</organism>
<reference evidence="3" key="1">
    <citation type="submission" date="2022-03" db="EMBL/GenBank/DDBJ databases">
        <authorList>
            <person name="Lindestad O."/>
        </authorList>
    </citation>
    <scope>NUCLEOTIDE SEQUENCE</scope>
</reference>
<feature type="coiled-coil region" evidence="1">
    <location>
        <begin position="23"/>
        <end position="50"/>
    </location>
</feature>
<proteinExistence type="predicted"/>
<dbReference type="EMBL" id="CAKXAJ010007522">
    <property type="protein sequence ID" value="CAH2210448.1"/>
    <property type="molecule type" value="Genomic_DNA"/>
</dbReference>
<comment type="caution">
    <text evidence="3">The sequence shown here is derived from an EMBL/GenBank/DDBJ whole genome shotgun (WGS) entry which is preliminary data.</text>
</comment>
<feature type="region of interest" description="Disordered" evidence="2">
    <location>
        <begin position="327"/>
        <end position="347"/>
    </location>
</feature>
<accession>A0A8S4QIZ5</accession>
<name>A0A8S4QIZ5_9NEOP</name>
<evidence type="ECO:0000313" key="4">
    <source>
        <dbReference type="Proteomes" id="UP000838756"/>
    </source>
</evidence>
<dbReference type="Proteomes" id="UP000838756">
    <property type="component" value="Unassembled WGS sequence"/>
</dbReference>
<feature type="region of interest" description="Disordered" evidence="2">
    <location>
        <begin position="375"/>
        <end position="437"/>
    </location>
</feature>
<feature type="compositionally biased region" description="Basic and acidic residues" evidence="2">
    <location>
        <begin position="291"/>
        <end position="308"/>
    </location>
</feature>
<feature type="compositionally biased region" description="Basic and acidic residues" evidence="2">
    <location>
        <begin position="238"/>
        <end position="259"/>
    </location>
</feature>
<keyword evidence="4" id="KW-1185">Reference proteome</keyword>
<feature type="region of interest" description="Disordered" evidence="2">
    <location>
        <begin position="140"/>
        <end position="308"/>
    </location>
</feature>
<feature type="compositionally biased region" description="Polar residues" evidence="2">
    <location>
        <begin position="375"/>
        <end position="386"/>
    </location>
</feature>
<feature type="compositionally biased region" description="Low complexity" evidence="2">
    <location>
        <begin position="215"/>
        <end position="237"/>
    </location>
</feature>
<dbReference type="AlphaFoldDB" id="A0A8S4QIZ5"/>
<evidence type="ECO:0000256" key="1">
    <source>
        <dbReference type="SAM" id="Coils"/>
    </source>
</evidence>
<feature type="compositionally biased region" description="Polar residues" evidence="2">
    <location>
        <begin position="399"/>
        <end position="408"/>
    </location>
</feature>
<feature type="compositionally biased region" description="Basic residues" evidence="2">
    <location>
        <begin position="260"/>
        <end position="276"/>
    </location>
</feature>
<evidence type="ECO:0000313" key="3">
    <source>
        <dbReference type="EMBL" id="CAH2210448.1"/>
    </source>
</evidence>
<keyword evidence="1" id="KW-0175">Coiled coil</keyword>